<comment type="caution">
    <text evidence="5">The sequence shown here is derived from an EMBL/GenBank/DDBJ whole genome shotgun (WGS) entry which is preliminary data.</text>
</comment>
<keyword evidence="4" id="KW-0812">Transmembrane</keyword>
<dbReference type="SUPFAM" id="SSF53448">
    <property type="entry name" value="Nucleotide-diphospho-sugar transferases"/>
    <property type="match status" value="1"/>
</dbReference>
<dbReference type="PANTHER" id="PTHR43630">
    <property type="entry name" value="POLY-BETA-1,6-N-ACETYL-D-GLUCOSAMINE SYNTHASE"/>
    <property type="match status" value="1"/>
</dbReference>
<accession>A0A370GAY8</accession>
<evidence type="ECO:0000256" key="2">
    <source>
        <dbReference type="ARBA" id="ARBA00022676"/>
    </source>
</evidence>
<evidence type="ECO:0000313" key="6">
    <source>
        <dbReference type="Proteomes" id="UP000255326"/>
    </source>
</evidence>
<dbReference type="Proteomes" id="UP000255326">
    <property type="component" value="Unassembled WGS sequence"/>
</dbReference>
<name>A0A370GAY8_9BACI</name>
<dbReference type="GO" id="GO:0016757">
    <property type="term" value="F:glycosyltransferase activity"/>
    <property type="evidence" value="ECO:0007669"/>
    <property type="project" value="UniProtKB-KW"/>
</dbReference>
<feature type="transmembrane region" description="Helical" evidence="4">
    <location>
        <begin position="258"/>
        <end position="277"/>
    </location>
</feature>
<reference evidence="5 6" key="1">
    <citation type="submission" date="2018-07" db="EMBL/GenBank/DDBJ databases">
        <title>Genomic Encyclopedia of Type Strains, Phase IV (KMG-IV): sequencing the most valuable type-strain genomes for metagenomic binning, comparative biology and taxonomic classification.</title>
        <authorList>
            <person name="Goeker M."/>
        </authorList>
    </citation>
    <scope>NUCLEOTIDE SEQUENCE [LARGE SCALE GENOMIC DNA]</scope>
    <source>
        <strain evidence="5 6">DSM 25281</strain>
    </source>
</reference>
<organism evidence="5 6">
    <name type="scientific">Falsibacillus pallidus</name>
    <dbReference type="NCBI Taxonomy" id="493781"/>
    <lineage>
        <taxon>Bacteria</taxon>
        <taxon>Bacillati</taxon>
        <taxon>Bacillota</taxon>
        <taxon>Bacilli</taxon>
        <taxon>Bacillales</taxon>
        <taxon>Bacillaceae</taxon>
        <taxon>Falsibacillus</taxon>
    </lineage>
</organism>
<keyword evidence="3 5" id="KW-0808">Transferase</keyword>
<evidence type="ECO:0000256" key="3">
    <source>
        <dbReference type="ARBA" id="ARBA00022679"/>
    </source>
</evidence>
<dbReference type="Gene3D" id="3.90.550.10">
    <property type="entry name" value="Spore Coat Polysaccharide Biosynthesis Protein SpsA, Chain A"/>
    <property type="match status" value="1"/>
</dbReference>
<dbReference type="EMBL" id="QQAY01000011">
    <property type="protein sequence ID" value="RDI40955.1"/>
    <property type="molecule type" value="Genomic_DNA"/>
</dbReference>
<dbReference type="CDD" id="cd06438">
    <property type="entry name" value="EpsO_like"/>
    <property type="match status" value="1"/>
</dbReference>
<evidence type="ECO:0000313" key="5">
    <source>
        <dbReference type="EMBL" id="RDI40955.1"/>
    </source>
</evidence>
<protein>
    <submittedName>
        <fullName evidence="5">Cellulose synthase/poly-beta-1,6-N-acetylglucosamine synthase-like glycosyltransferase</fullName>
    </submittedName>
</protein>
<dbReference type="AlphaFoldDB" id="A0A370GAY8"/>
<dbReference type="Pfam" id="PF13641">
    <property type="entry name" value="Glyco_tranf_2_3"/>
    <property type="match status" value="1"/>
</dbReference>
<keyword evidence="6" id="KW-1185">Reference proteome</keyword>
<feature type="transmembrane region" description="Helical" evidence="4">
    <location>
        <begin position="315"/>
        <end position="338"/>
    </location>
</feature>
<keyword evidence="4" id="KW-0472">Membrane</keyword>
<comment type="similarity">
    <text evidence="1">Belongs to the glycosyltransferase 2 family.</text>
</comment>
<dbReference type="PANTHER" id="PTHR43630:SF1">
    <property type="entry name" value="POLY-BETA-1,6-N-ACETYL-D-GLUCOSAMINE SYNTHASE"/>
    <property type="match status" value="1"/>
</dbReference>
<dbReference type="InterPro" id="IPR029044">
    <property type="entry name" value="Nucleotide-diphossugar_trans"/>
</dbReference>
<proteinExistence type="inferred from homology"/>
<evidence type="ECO:0000256" key="4">
    <source>
        <dbReference type="SAM" id="Phobius"/>
    </source>
</evidence>
<gene>
    <name evidence="5" type="ORF">DFR59_11199</name>
</gene>
<keyword evidence="2" id="KW-0328">Glycosyltransferase</keyword>
<sequence>MAAHNEEMVIGPLLENLKQLDYPKDLYDVYIICDNCTDKTSQVAASYGVSAMERFDDKRKGKGFAVEWMLEHLWKRSRQVDAVIVFDADNLVSKNFLIEMNKKLLEGHRVIQSYFETKNPYDSWVTLSYAITYWFINRMWQQARHNWGMASTLAGTGMCIEAKLLKEMGWNSTSLTEDVEFTARCIGRGIYPTWASNAIVYDEKPITLASSVRQRLRWMRGHTDCARKYMKPLILKSLQTRKFAQFDAAMYLFQPIRFLFVAAVWVMSSLQLATPLYTQFDLLKMIPDWAWIGLNIVLFLQFPLVMLLERRPWKAYLGLILFPIFQFTWFPITLIGILTSKNKTWNHTKHTRAIKIEDLAG</sequence>
<feature type="transmembrane region" description="Helical" evidence="4">
    <location>
        <begin position="289"/>
        <end position="308"/>
    </location>
</feature>
<evidence type="ECO:0000256" key="1">
    <source>
        <dbReference type="ARBA" id="ARBA00006739"/>
    </source>
</evidence>
<keyword evidence="4" id="KW-1133">Transmembrane helix</keyword>